<name>A0ABQ6HKT1_9MICO</name>
<comment type="pathway">
    <text evidence="1">Metabolic intermediate biosynthesis; chorismate biosynthesis; chorismate from D-erythrose 4-phosphate and phosphoenolpyruvate: step 4/7.</text>
</comment>
<feature type="domain" description="SDH C-terminal" evidence="4">
    <location>
        <begin position="240"/>
        <end position="269"/>
    </location>
</feature>
<dbReference type="Pfam" id="PF18317">
    <property type="entry name" value="SDH_C"/>
    <property type="match status" value="1"/>
</dbReference>
<dbReference type="Gene3D" id="3.40.50.10860">
    <property type="entry name" value="Leucine Dehydrogenase, chain A, domain 1"/>
    <property type="match status" value="1"/>
</dbReference>
<dbReference type="EMBL" id="BSUJ01000001">
    <property type="protein sequence ID" value="GMA19063.1"/>
    <property type="molecule type" value="Genomic_DNA"/>
</dbReference>
<gene>
    <name evidence="5" type="primary">aroE_1</name>
    <name evidence="5" type="ORF">GCM10025862_10840</name>
</gene>
<evidence type="ECO:0000259" key="4">
    <source>
        <dbReference type="Pfam" id="PF18317"/>
    </source>
</evidence>
<organism evidence="5 6">
    <name type="scientific">Arsenicicoccus piscis</name>
    <dbReference type="NCBI Taxonomy" id="673954"/>
    <lineage>
        <taxon>Bacteria</taxon>
        <taxon>Bacillati</taxon>
        <taxon>Actinomycetota</taxon>
        <taxon>Actinomycetes</taxon>
        <taxon>Micrococcales</taxon>
        <taxon>Intrasporangiaceae</taxon>
        <taxon>Arsenicicoccus</taxon>
    </lineage>
</organism>
<dbReference type="RefSeq" id="WP_241442453.1">
    <property type="nucleotide sequence ID" value="NZ_BSUJ01000001.1"/>
</dbReference>
<dbReference type="InterPro" id="IPR036291">
    <property type="entry name" value="NAD(P)-bd_dom_sf"/>
</dbReference>
<dbReference type="InterPro" id="IPR046346">
    <property type="entry name" value="Aminoacid_DH-like_N_sf"/>
</dbReference>
<keyword evidence="2" id="KW-0057">Aromatic amino acid biosynthesis</keyword>
<dbReference type="Proteomes" id="UP001157109">
    <property type="component" value="Unassembled WGS sequence"/>
</dbReference>
<evidence type="ECO:0000256" key="1">
    <source>
        <dbReference type="ARBA" id="ARBA00004871"/>
    </source>
</evidence>
<dbReference type="SUPFAM" id="SSF53223">
    <property type="entry name" value="Aminoacid dehydrogenase-like, N-terminal domain"/>
    <property type="match status" value="1"/>
</dbReference>
<feature type="domain" description="Shikimate dehydrogenase substrate binding N-terminal" evidence="3">
    <location>
        <begin position="6"/>
        <end position="89"/>
    </location>
</feature>
<sequence length="280" mass="29140">MLHAAVLGRPIAHSLSPVMHEAAYAALGLGQAWDYGRYDVGESELVDFVAGLDEQWRGLSLTMPLKEAAFEVAAPVEEVAQTVGAINTLVRLADGGWSGHNTDVHGVRAALAAQGIVSCRRALVLGSGATGRSALHALTSLGCHEVTFAVRDQARPDTLAYTSALQLDVRVVSLAAVPAEVGDHDLVVNTLPGSAADAVAARLDRVVAGNDVPLLEVIYENWPTPLARTFAAGGAVVVSGLEMLAHQAAEQVRLMTGHEAPAEVMLDAAWAAVGGRPTLV</sequence>
<evidence type="ECO:0000313" key="6">
    <source>
        <dbReference type="Proteomes" id="UP001157109"/>
    </source>
</evidence>
<evidence type="ECO:0000256" key="2">
    <source>
        <dbReference type="ARBA" id="ARBA00023141"/>
    </source>
</evidence>
<protein>
    <submittedName>
        <fullName evidence="5">Shikimate 5-dehydrogenase</fullName>
    </submittedName>
</protein>
<dbReference type="InterPro" id="IPR022893">
    <property type="entry name" value="Shikimate_DH_fam"/>
</dbReference>
<dbReference type="InterPro" id="IPR013708">
    <property type="entry name" value="Shikimate_DH-bd_N"/>
</dbReference>
<proteinExistence type="predicted"/>
<dbReference type="SUPFAM" id="SSF51735">
    <property type="entry name" value="NAD(P)-binding Rossmann-fold domains"/>
    <property type="match status" value="1"/>
</dbReference>
<keyword evidence="6" id="KW-1185">Reference proteome</keyword>
<dbReference type="PANTHER" id="PTHR21089">
    <property type="entry name" value="SHIKIMATE DEHYDROGENASE"/>
    <property type="match status" value="1"/>
</dbReference>
<dbReference type="PANTHER" id="PTHR21089:SF1">
    <property type="entry name" value="BIFUNCTIONAL 3-DEHYDROQUINATE DEHYDRATASE_SHIKIMATE DEHYDROGENASE, CHLOROPLASTIC"/>
    <property type="match status" value="1"/>
</dbReference>
<comment type="caution">
    <text evidence="5">The sequence shown here is derived from an EMBL/GenBank/DDBJ whole genome shotgun (WGS) entry which is preliminary data.</text>
</comment>
<keyword evidence="2" id="KW-0028">Amino-acid biosynthesis</keyword>
<dbReference type="NCBIfam" id="NF001311">
    <property type="entry name" value="PRK00258.1-3"/>
    <property type="match status" value="1"/>
</dbReference>
<dbReference type="Gene3D" id="3.40.50.720">
    <property type="entry name" value="NAD(P)-binding Rossmann-like Domain"/>
    <property type="match status" value="1"/>
</dbReference>
<dbReference type="Pfam" id="PF08501">
    <property type="entry name" value="Shikimate_dh_N"/>
    <property type="match status" value="1"/>
</dbReference>
<dbReference type="CDD" id="cd01065">
    <property type="entry name" value="NAD_bind_Shikimate_DH"/>
    <property type="match status" value="1"/>
</dbReference>
<evidence type="ECO:0000313" key="5">
    <source>
        <dbReference type="EMBL" id="GMA19063.1"/>
    </source>
</evidence>
<evidence type="ECO:0000259" key="3">
    <source>
        <dbReference type="Pfam" id="PF08501"/>
    </source>
</evidence>
<dbReference type="InterPro" id="IPR041121">
    <property type="entry name" value="SDH_C"/>
</dbReference>
<reference evidence="6" key="1">
    <citation type="journal article" date="2019" name="Int. J. Syst. Evol. Microbiol.">
        <title>The Global Catalogue of Microorganisms (GCM) 10K type strain sequencing project: providing services to taxonomists for standard genome sequencing and annotation.</title>
        <authorList>
            <consortium name="The Broad Institute Genomics Platform"/>
            <consortium name="The Broad Institute Genome Sequencing Center for Infectious Disease"/>
            <person name="Wu L."/>
            <person name="Ma J."/>
        </authorList>
    </citation>
    <scope>NUCLEOTIDE SEQUENCE [LARGE SCALE GENOMIC DNA]</scope>
    <source>
        <strain evidence="6">NBRC 105830</strain>
    </source>
</reference>
<accession>A0ABQ6HKT1</accession>